<organism evidence="12">
    <name type="scientific">Cichlidarus nyanzae</name>
    <dbReference type="NCBI Taxonomy" id="608002"/>
    <lineage>
        <taxon>Eukaryota</taxon>
        <taxon>Metazoa</taxon>
        <taxon>Spiralia</taxon>
        <taxon>Lophotrochozoa</taxon>
        <taxon>Platyhelminthes</taxon>
        <taxon>Monogenea</taxon>
        <taxon>Monopisthocotylea</taxon>
        <taxon>Gyrodactylidea</taxon>
        <taxon>Gyrodactylidae</taxon>
        <taxon>Cichlidarus</taxon>
    </lineage>
</organism>
<feature type="transmembrane region" description="Helical" evidence="11">
    <location>
        <begin position="21"/>
        <end position="40"/>
    </location>
</feature>
<evidence type="ECO:0000256" key="9">
    <source>
        <dbReference type="ARBA" id="ARBA00023136"/>
    </source>
</evidence>
<keyword evidence="9 11" id="KW-0472">Membrane</keyword>
<dbReference type="SUPFAM" id="SSF81336">
    <property type="entry name" value="F1F0 ATP synthase subunit A"/>
    <property type="match status" value="1"/>
</dbReference>
<evidence type="ECO:0000256" key="4">
    <source>
        <dbReference type="ARBA" id="ARBA00022547"/>
    </source>
</evidence>
<evidence type="ECO:0000256" key="6">
    <source>
        <dbReference type="ARBA" id="ARBA00022781"/>
    </source>
</evidence>
<comment type="similarity">
    <text evidence="2">Belongs to the ATPase A chain family.</text>
</comment>
<evidence type="ECO:0000313" key="12">
    <source>
        <dbReference type="EMBL" id="AWW03127.1"/>
    </source>
</evidence>
<keyword evidence="7 11" id="KW-1133">Transmembrane helix</keyword>
<gene>
    <name evidence="12" type="primary">ATP6</name>
</gene>
<accession>A0A2Z4GPH0</accession>
<dbReference type="GO" id="GO:0006754">
    <property type="term" value="P:ATP biosynthetic process"/>
    <property type="evidence" value="ECO:0007669"/>
    <property type="project" value="UniProtKB-KW"/>
</dbReference>
<reference evidence="12" key="1">
    <citation type="journal article" date="2018" name="BMC Genomics">
        <title>The first next-generation sequencing approach to the mitochondrial phylogeny of African monogenean parasites (Platyhelminthes: Gyrodactylidae and Dactylogyridae).</title>
        <authorList>
            <person name="Vanhove M.P.M."/>
            <person name="Briscoe A.G."/>
            <person name="Jorissen M.W.P."/>
            <person name="Littlewood D.T.J."/>
            <person name="Huyse T."/>
        </authorList>
    </citation>
    <scope>NUCLEOTIDE SEQUENCE</scope>
</reference>
<evidence type="ECO:0000256" key="7">
    <source>
        <dbReference type="ARBA" id="ARBA00022989"/>
    </source>
</evidence>
<comment type="subcellular location">
    <subcellularLocation>
        <location evidence="1">Membrane</location>
        <topology evidence="1">Multi-pass membrane protein</topology>
    </subcellularLocation>
</comment>
<dbReference type="GeneID" id="37543576"/>
<proteinExistence type="inferred from homology"/>
<feature type="transmembrane region" description="Helical" evidence="11">
    <location>
        <begin position="83"/>
        <end position="103"/>
    </location>
</feature>
<keyword evidence="10" id="KW-0066">ATP synthesis</keyword>
<dbReference type="CTD" id="4508"/>
<sequence>MTFNSYINYFKFKIENLINNNYLNFNLILLVLFIFLLFRFPGIYNIGYFSVFLLVALFPYFISLFLSRVVYNWEEFFSSFTPVGAPIYIAPFVCLAEGISYLVRPFVLMLRPFLNLTIGAFGALSIGISLSGSFSIFLFFLFIFIFFYELFVCLVHWFIVTNILIFSIDH</sequence>
<name>A0A2Z4GPH0_9PLAT</name>
<keyword evidence="3" id="KW-0813">Transport</keyword>
<protein>
    <submittedName>
        <fullName evidence="12">ATP synthase F0 subunit 6</fullName>
    </submittedName>
</protein>
<evidence type="ECO:0000256" key="10">
    <source>
        <dbReference type="ARBA" id="ARBA00023310"/>
    </source>
</evidence>
<evidence type="ECO:0000256" key="3">
    <source>
        <dbReference type="ARBA" id="ARBA00022448"/>
    </source>
</evidence>
<evidence type="ECO:0000256" key="2">
    <source>
        <dbReference type="ARBA" id="ARBA00006810"/>
    </source>
</evidence>
<reference evidence="12" key="2">
    <citation type="submission" date="2018-02" db="EMBL/GenBank/DDBJ databases">
        <authorList>
            <person name="Vanhove M.P.M."/>
            <person name="Briscoe A.G."/>
            <person name="Jorissen M.W.P."/>
            <person name="Littlewood D.T.J."/>
            <person name="Huyse T."/>
        </authorList>
    </citation>
    <scope>NUCLEOTIDE SEQUENCE</scope>
</reference>
<keyword evidence="8" id="KW-0406">Ion transport</keyword>
<dbReference type="GO" id="GO:1902600">
    <property type="term" value="P:proton transmembrane transport"/>
    <property type="evidence" value="ECO:0007669"/>
    <property type="project" value="UniProtKB-KW"/>
</dbReference>
<dbReference type="GO" id="GO:0045259">
    <property type="term" value="C:proton-transporting ATP synthase complex"/>
    <property type="evidence" value="ECO:0007669"/>
    <property type="project" value="UniProtKB-KW"/>
</dbReference>
<dbReference type="AlphaFoldDB" id="A0A2Z4GPH0"/>
<dbReference type="RefSeq" id="YP_009504426.1">
    <property type="nucleotide sequence ID" value="NC_038214.1"/>
</dbReference>
<keyword evidence="4" id="KW-0138">CF(0)</keyword>
<keyword evidence="6" id="KW-0375">Hydrogen ion transport</keyword>
<dbReference type="EMBL" id="MG970256">
    <property type="protein sequence ID" value="AWW03127.1"/>
    <property type="molecule type" value="Genomic_DNA"/>
</dbReference>
<keyword evidence="5 11" id="KW-0812">Transmembrane</keyword>
<evidence type="ECO:0000256" key="8">
    <source>
        <dbReference type="ARBA" id="ARBA00023065"/>
    </source>
</evidence>
<feature type="transmembrane region" description="Helical" evidence="11">
    <location>
        <begin position="46"/>
        <end position="71"/>
    </location>
</feature>
<geneLocation type="mitochondrion" evidence="12"/>
<evidence type="ECO:0000256" key="1">
    <source>
        <dbReference type="ARBA" id="ARBA00004141"/>
    </source>
</evidence>
<feature type="transmembrane region" description="Helical" evidence="11">
    <location>
        <begin position="137"/>
        <end position="159"/>
    </location>
</feature>
<evidence type="ECO:0000256" key="11">
    <source>
        <dbReference type="SAM" id="Phobius"/>
    </source>
</evidence>
<keyword evidence="12" id="KW-0496">Mitochondrion</keyword>
<evidence type="ECO:0000256" key="5">
    <source>
        <dbReference type="ARBA" id="ARBA00022692"/>
    </source>
</evidence>
<feature type="transmembrane region" description="Helical" evidence="11">
    <location>
        <begin position="109"/>
        <end position="130"/>
    </location>
</feature>
<dbReference type="InterPro" id="IPR035908">
    <property type="entry name" value="F0_ATP_A_sf"/>
</dbReference>